<gene>
    <name evidence="2" type="ORF">PV328_006091</name>
</gene>
<dbReference type="Gene3D" id="2.40.128.20">
    <property type="match status" value="1"/>
</dbReference>
<evidence type="ECO:0000256" key="1">
    <source>
        <dbReference type="SAM" id="SignalP"/>
    </source>
</evidence>
<dbReference type="Proteomes" id="UP001168990">
    <property type="component" value="Unassembled WGS sequence"/>
</dbReference>
<evidence type="ECO:0000313" key="3">
    <source>
        <dbReference type="Proteomes" id="UP001168990"/>
    </source>
</evidence>
<dbReference type="SUPFAM" id="SSF50814">
    <property type="entry name" value="Lipocalins"/>
    <property type="match status" value="1"/>
</dbReference>
<keyword evidence="3" id="KW-1185">Reference proteome</keyword>
<dbReference type="EMBL" id="JAQQBS010000002">
    <property type="protein sequence ID" value="KAK0172820.1"/>
    <property type="molecule type" value="Genomic_DNA"/>
</dbReference>
<keyword evidence="1" id="KW-0732">Signal</keyword>
<sequence>MSLKTVLALSVLLCFSTYYTIEGEVIRGVKIPTLNITGILGKWYLVATTEEEQKLVCMNIIIKQQSKNNFTMDIESTEMFGLKRRFSARRFKPDLRVQMNAIKKNGSNIINLVQRPGFELGLVIFDLEYDSYMVWYLTNIRMSLEHATRGIIFILSRETTLSDDIFCKAKSSNFYARGVDPANKLFRIDTSVC</sequence>
<evidence type="ECO:0008006" key="4">
    <source>
        <dbReference type="Google" id="ProtNLM"/>
    </source>
</evidence>
<proteinExistence type="predicted"/>
<reference evidence="2" key="1">
    <citation type="journal article" date="2023" name="bioRxiv">
        <title>Scaffold-level genome assemblies of two parasitoid biocontrol wasps reveal the parthenogenesis mechanism and an associated novel virus.</title>
        <authorList>
            <person name="Inwood S."/>
            <person name="Skelly J."/>
            <person name="Guhlin J."/>
            <person name="Harrop T."/>
            <person name="Goldson S."/>
            <person name="Dearden P."/>
        </authorList>
    </citation>
    <scope>NUCLEOTIDE SEQUENCE</scope>
    <source>
        <strain evidence="2">Irish</strain>
        <tissue evidence="2">Whole body</tissue>
    </source>
</reference>
<protein>
    <recommendedName>
        <fullName evidence="4">Lipocalin/cytosolic fatty-acid binding domain-containing protein</fullName>
    </recommendedName>
</protein>
<comment type="caution">
    <text evidence="2">The sequence shown here is derived from an EMBL/GenBank/DDBJ whole genome shotgun (WGS) entry which is preliminary data.</text>
</comment>
<feature type="signal peptide" evidence="1">
    <location>
        <begin position="1"/>
        <end position="23"/>
    </location>
</feature>
<feature type="chain" id="PRO_5041450775" description="Lipocalin/cytosolic fatty-acid binding domain-containing protein" evidence="1">
    <location>
        <begin position="24"/>
        <end position="193"/>
    </location>
</feature>
<accession>A0AA39FNW3</accession>
<reference evidence="2" key="2">
    <citation type="submission" date="2023-03" db="EMBL/GenBank/DDBJ databases">
        <authorList>
            <person name="Inwood S.N."/>
            <person name="Skelly J.G."/>
            <person name="Guhlin J."/>
            <person name="Harrop T.W.R."/>
            <person name="Goldson S.G."/>
            <person name="Dearden P.K."/>
        </authorList>
    </citation>
    <scope>NUCLEOTIDE SEQUENCE</scope>
    <source>
        <strain evidence="2">Irish</strain>
        <tissue evidence="2">Whole body</tissue>
    </source>
</reference>
<dbReference type="InterPro" id="IPR012674">
    <property type="entry name" value="Calycin"/>
</dbReference>
<organism evidence="2 3">
    <name type="scientific">Microctonus aethiopoides</name>
    <dbReference type="NCBI Taxonomy" id="144406"/>
    <lineage>
        <taxon>Eukaryota</taxon>
        <taxon>Metazoa</taxon>
        <taxon>Ecdysozoa</taxon>
        <taxon>Arthropoda</taxon>
        <taxon>Hexapoda</taxon>
        <taxon>Insecta</taxon>
        <taxon>Pterygota</taxon>
        <taxon>Neoptera</taxon>
        <taxon>Endopterygota</taxon>
        <taxon>Hymenoptera</taxon>
        <taxon>Apocrita</taxon>
        <taxon>Ichneumonoidea</taxon>
        <taxon>Braconidae</taxon>
        <taxon>Euphorinae</taxon>
        <taxon>Microctonus</taxon>
    </lineage>
</organism>
<dbReference type="AlphaFoldDB" id="A0AA39FNW3"/>
<name>A0AA39FNW3_9HYME</name>
<evidence type="ECO:0000313" key="2">
    <source>
        <dbReference type="EMBL" id="KAK0172820.1"/>
    </source>
</evidence>